<keyword evidence="3" id="KW-1185">Reference proteome</keyword>
<evidence type="ECO:0000256" key="1">
    <source>
        <dbReference type="SAM" id="Phobius"/>
    </source>
</evidence>
<keyword evidence="1" id="KW-1133">Transmembrane helix</keyword>
<reference evidence="2 3" key="1">
    <citation type="journal article" date="2019" name="Int. J. Syst. Evol. Microbiol.">
        <title>The Global Catalogue of Microorganisms (GCM) 10K type strain sequencing project: providing services to taxonomists for standard genome sequencing and annotation.</title>
        <authorList>
            <consortium name="The Broad Institute Genomics Platform"/>
            <consortium name="The Broad Institute Genome Sequencing Center for Infectious Disease"/>
            <person name="Wu L."/>
            <person name="Ma J."/>
        </authorList>
    </citation>
    <scope>NUCLEOTIDE SEQUENCE [LARGE SCALE GENOMIC DNA]</scope>
    <source>
        <strain evidence="2 3">JCM 6242</strain>
    </source>
</reference>
<protein>
    <submittedName>
        <fullName evidence="2">Uncharacterized protein</fullName>
    </submittedName>
</protein>
<organism evidence="2 3">
    <name type="scientific">Streptosporangium fragile</name>
    <dbReference type="NCBI Taxonomy" id="46186"/>
    <lineage>
        <taxon>Bacteria</taxon>
        <taxon>Bacillati</taxon>
        <taxon>Actinomycetota</taxon>
        <taxon>Actinomycetes</taxon>
        <taxon>Streptosporangiales</taxon>
        <taxon>Streptosporangiaceae</taxon>
        <taxon>Streptosporangium</taxon>
    </lineage>
</organism>
<keyword evidence="1" id="KW-0472">Membrane</keyword>
<feature type="transmembrane region" description="Helical" evidence="1">
    <location>
        <begin position="43"/>
        <end position="70"/>
    </location>
</feature>
<comment type="caution">
    <text evidence="2">The sequence shown here is derived from an EMBL/GenBank/DDBJ whole genome shotgun (WGS) entry which is preliminary data.</text>
</comment>
<proteinExistence type="predicted"/>
<sequence length="88" mass="9657">MCAGSPRAAVCETFLRLAPGVECRPPTCFAGVMMTLQRRPARFSWRALVTLVVVTLLLGVALGMGVWWLLAMGWESVWGPPRLPVTRS</sequence>
<dbReference type="Proteomes" id="UP001500831">
    <property type="component" value="Unassembled WGS sequence"/>
</dbReference>
<accession>A0ABN3VYX9</accession>
<keyword evidence="1" id="KW-0812">Transmembrane</keyword>
<gene>
    <name evidence="2" type="ORF">GCM10010517_36470</name>
</gene>
<evidence type="ECO:0000313" key="2">
    <source>
        <dbReference type="EMBL" id="GAA2875561.1"/>
    </source>
</evidence>
<name>A0ABN3VYX9_9ACTN</name>
<evidence type="ECO:0000313" key="3">
    <source>
        <dbReference type="Proteomes" id="UP001500831"/>
    </source>
</evidence>
<dbReference type="EMBL" id="BAAAVI010000024">
    <property type="protein sequence ID" value="GAA2875561.1"/>
    <property type="molecule type" value="Genomic_DNA"/>
</dbReference>